<name>A0A0F9M908_9ZZZZ</name>
<comment type="caution">
    <text evidence="1">The sequence shown here is derived from an EMBL/GenBank/DDBJ whole genome shotgun (WGS) entry which is preliminary data.</text>
</comment>
<sequence length="93" mass="10681">MGYKIMCKSGYVLTDEAGQIRTDAVGRYYRRQPGPDWRILGLTTRHHAHQIITLAEAADGAWIGQGWIHDMDHGTHRTWSLPRGRRAVRVERT</sequence>
<accession>A0A0F9M908</accession>
<proteinExistence type="predicted"/>
<evidence type="ECO:0000313" key="1">
    <source>
        <dbReference type="EMBL" id="KKN03935.1"/>
    </source>
</evidence>
<gene>
    <name evidence="1" type="ORF">LCGC14_1102800</name>
</gene>
<protein>
    <submittedName>
        <fullName evidence="1">Uncharacterized protein</fullName>
    </submittedName>
</protein>
<dbReference type="AlphaFoldDB" id="A0A0F9M908"/>
<reference evidence="1" key="1">
    <citation type="journal article" date="2015" name="Nature">
        <title>Complex archaea that bridge the gap between prokaryotes and eukaryotes.</title>
        <authorList>
            <person name="Spang A."/>
            <person name="Saw J.H."/>
            <person name="Jorgensen S.L."/>
            <person name="Zaremba-Niedzwiedzka K."/>
            <person name="Martijn J."/>
            <person name="Lind A.E."/>
            <person name="van Eijk R."/>
            <person name="Schleper C."/>
            <person name="Guy L."/>
            <person name="Ettema T.J."/>
        </authorList>
    </citation>
    <scope>NUCLEOTIDE SEQUENCE</scope>
</reference>
<organism evidence="1">
    <name type="scientific">marine sediment metagenome</name>
    <dbReference type="NCBI Taxonomy" id="412755"/>
    <lineage>
        <taxon>unclassified sequences</taxon>
        <taxon>metagenomes</taxon>
        <taxon>ecological metagenomes</taxon>
    </lineage>
</organism>
<dbReference type="EMBL" id="LAZR01004979">
    <property type="protein sequence ID" value="KKN03935.1"/>
    <property type="molecule type" value="Genomic_DNA"/>
</dbReference>